<evidence type="ECO:0000313" key="9">
    <source>
        <dbReference type="Proteomes" id="UP000183192"/>
    </source>
</evidence>
<dbReference type="GO" id="GO:0008097">
    <property type="term" value="F:5S rRNA binding"/>
    <property type="evidence" value="ECO:0007669"/>
    <property type="project" value="TreeGrafter"/>
</dbReference>
<keyword evidence="3 7" id="KW-0694">RNA-binding</keyword>
<keyword evidence="5 7" id="KW-0687">Ribonucleoprotein</keyword>
<dbReference type="Gene3D" id="3.30.420.100">
    <property type="match status" value="1"/>
</dbReference>
<dbReference type="STRING" id="1805146.AUJ27_00975"/>
<evidence type="ECO:0000256" key="5">
    <source>
        <dbReference type="ARBA" id="ARBA00023274"/>
    </source>
</evidence>
<dbReference type="GO" id="GO:0005737">
    <property type="term" value="C:cytoplasm"/>
    <property type="evidence" value="ECO:0007669"/>
    <property type="project" value="UniProtKB-ARBA"/>
</dbReference>
<dbReference type="CDD" id="cd00432">
    <property type="entry name" value="Ribosomal_L18_L5e"/>
    <property type="match status" value="1"/>
</dbReference>
<evidence type="ECO:0000256" key="7">
    <source>
        <dbReference type="HAMAP-Rule" id="MF_01337"/>
    </source>
</evidence>
<dbReference type="GO" id="GO:0003735">
    <property type="term" value="F:structural constituent of ribosome"/>
    <property type="evidence" value="ECO:0007669"/>
    <property type="project" value="InterPro"/>
</dbReference>
<dbReference type="PANTHER" id="PTHR12899:SF3">
    <property type="entry name" value="LARGE RIBOSOMAL SUBUNIT PROTEIN UL18M"/>
    <property type="match status" value="1"/>
</dbReference>
<comment type="function">
    <text evidence="7">This is one of the proteins that bind and probably mediate the attachment of the 5S RNA into the large ribosomal subunit, where it forms part of the central protuberance.</text>
</comment>
<evidence type="ECO:0000256" key="1">
    <source>
        <dbReference type="ARBA" id="ARBA00007116"/>
    </source>
</evidence>
<reference evidence="8 9" key="1">
    <citation type="journal article" date="2016" name="Environ. Microbiol.">
        <title>Genomic resolution of a cold subsurface aquifer community provides metabolic insights for novel microbes adapted to high CO concentrations.</title>
        <authorList>
            <person name="Probst A.J."/>
            <person name="Castelle C.J."/>
            <person name="Singh A."/>
            <person name="Brown C.T."/>
            <person name="Anantharaman K."/>
            <person name="Sharon I."/>
            <person name="Hug L.A."/>
            <person name="Burstein D."/>
            <person name="Emerson J.B."/>
            <person name="Thomas B.C."/>
            <person name="Banfield J.F."/>
        </authorList>
    </citation>
    <scope>NUCLEOTIDE SEQUENCE [LARGE SCALE GENOMIC DNA]</scope>
    <source>
        <strain evidence="8">CG1_02_37_44</strain>
    </source>
</reference>
<protein>
    <recommendedName>
        <fullName evidence="6 7">Large ribosomal subunit protein uL18</fullName>
    </recommendedName>
</protein>
<comment type="subunit">
    <text evidence="7">Part of the 50S ribosomal subunit; part of the 5S rRNA/L5/L18/L25 subcomplex. Contacts the 5S and 23S rRNAs.</text>
</comment>
<dbReference type="InterPro" id="IPR005484">
    <property type="entry name" value="Ribosomal_uL18_bac/plant/anim"/>
</dbReference>
<comment type="caution">
    <text evidence="8">The sequence shown here is derived from an EMBL/GenBank/DDBJ whole genome shotgun (WGS) entry which is preliminary data.</text>
</comment>
<keyword evidence="4 7" id="KW-0689">Ribosomal protein</keyword>
<evidence type="ECO:0000256" key="4">
    <source>
        <dbReference type="ARBA" id="ARBA00022980"/>
    </source>
</evidence>
<comment type="similarity">
    <text evidence="1 7">Belongs to the universal ribosomal protein uL18 family.</text>
</comment>
<dbReference type="NCBIfam" id="TIGR00060">
    <property type="entry name" value="L18_bact"/>
    <property type="match status" value="1"/>
</dbReference>
<accession>A0A1J4TA80</accession>
<gene>
    <name evidence="7" type="primary">rplR</name>
    <name evidence="8" type="ORF">AUJ27_00975</name>
</gene>
<dbReference type="SUPFAM" id="SSF53137">
    <property type="entry name" value="Translational machinery components"/>
    <property type="match status" value="1"/>
</dbReference>
<dbReference type="PANTHER" id="PTHR12899">
    <property type="entry name" value="39S RIBOSOMAL PROTEIN L18, MITOCHONDRIAL"/>
    <property type="match status" value="1"/>
</dbReference>
<sequence>MNKEKRKQYKRERRRLKVRAKIKGTLKRPRLSLFKSNKGMYLQLINDEIGKTLLSAHSREIKKKDKKIVISFELGKLMAEKAQDKKINSIVFDRAGNKYHGRVKATADGLRAGGLKF</sequence>
<dbReference type="GO" id="GO:1990904">
    <property type="term" value="C:ribonucleoprotein complex"/>
    <property type="evidence" value="ECO:0007669"/>
    <property type="project" value="UniProtKB-KW"/>
</dbReference>
<proteinExistence type="inferred from homology"/>
<keyword evidence="2 7" id="KW-0699">rRNA-binding</keyword>
<dbReference type="InterPro" id="IPR004389">
    <property type="entry name" value="Ribosomal_uL18_bac-type"/>
</dbReference>
<name>A0A1J4TA80_9BACT</name>
<dbReference type="GO" id="GO:0005840">
    <property type="term" value="C:ribosome"/>
    <property type="evidence" value="ECO:0007669"/>
    <property type="project" value="UniProtKB-KW"/>
</dbReference>
<dbReference type="EMBL" id="MNUU01000018">
    <property type="protein sequence ID" value="OIO08241.1"/>
    <property type="molecule type" value="Genomic_DNA"/>
</dbReference>
<dbReference type="AlphaFoldDB" id="A0A1J4TA80"/>
<dbReference type="HAMAP" id="MF_01337_B">
    <property type="entry name" value="Ribosomal_uL18_B"/>
    <property type="match status" value="1"/>
</dbReference>
<evidence type="ECO:0000256" key="6">
    <source>
        <dbReference type="ARBA" id="ARBA00035197"/>
    </source>
</evidence>
<evidence type="ECO:0000256" key="3">
    <source>
        <dbReference type="ARBA" id="ARBA00022884"/>
    </source>
</evidence>
<organism evidence="8 9">
    <name type="scientific">Candidatus Falkowbacteria bacterium CG1_02_37_44</name>
    <dbReference type="NCBI Taxonomy" id="1805146"/>
    <lineage>
        <taxon>Bacteria</taxon>
        <taxon>Candidatus Falkowiibacteriota</taxon>
    </lineage>
</organism>
<evidence type="ECO:0000313" key="8">
    <source>
        <dbReference type="EMBL" id="OIO08241.1"/>
    </source>
</evidence>
<evidence type="ECO:0000256" key="2">
    <source>
        <dbReference type="ARBA" id="ARBA00022730"/>
    </source>
</evidence>
<dbReference type="InterPro" id="IPR057268">
    <property type="entry name" value="Ribosomal_L18"/>
</dbReference>
<dbReference type="Proteomes" id="UP000183192">
    <property type="component" value="Unassembled WGS sequence"/>
</dbReference>
<dbReference type="GO" id="GO:0006412">
    <property type="term" value="P:translation"/>
    <property type="evidence" value="ECO:0007669"/>
    <property type="project" value="UniProtKB-UniRule"/>
</dbReference>
<dbReference type="Pfam" id="PF00861">
    <property type="entry name" value="Ribosomal_L18p"/>
    <property type="match status" value="1"/>
</dbReference>